<sequence length="176" mass="19831">MLSHVIFWAADAGITFGFLLILVRWIGETQISQVTYFNWVAGACMGNVGANMLTSQSILDVIKYATILFFFSFATVIAAWLSLKSKKFRDVASGVPVVLLKDGEMIDAHLKQCKINHDLLIQLLREQGYFNYRDIKWAILEPTGTLSVLPKEEGHITSEKGQNPSSQERRTNQHIK</sequence>
<evidence type="ECO:0000256" key="1">
    <source>
        <dbReference type="ARBA" id="ARBA00004651"/>
    </source>
</evidence>
<accession>A0A1M6R9T1</accession>
<feature type="compositionally biased region" description="Basic and acidic residues" evidence="7">
    <location>
        <begin position="167"/>
        <end position="176"/>
    </location>
</feature>
<dbReference type="PANTHER" id="PTHR34582:SF6">
    <property type="entry name" value="UPF0702 TRANSMEMBRANE PROTEIN YCAP"/>
    <property type="match status" value="1"/>
</dbReference>
<protein>
    <recommendedName>
        <fullName evidence="9">YetF C-terminal domain-containing protein</fullName>
    </recommendedName>
</protein>
<dbReference type="EMBL" id="FRAF01000011">
    <property type="protein sequence ID" value="SHK29212.1"/>
    <property type="molecule type" value="Genomic_DNA"/>
</dbReference>
<evidence type="ECO:0000256" key="6">
    <source>
        <dbReference type="ARBA" id="ARBA00023136"/>
    </source>
</evidence>
<feature type="transmembrane region" description="Helical" evidence="8">
    <location>
        <begin position="34"/>
        <end position="55"/>
    </location>
</feature>
<evidence type="ECO:0000256" key="8">
    <source>
        <dbReference type="SAM" id="Phobius"/>
    </source>
</evidence>
<evidence type="ECO:0000256" key="5">
    <source>
        <dbReference type="ARBA" id="ARBA00022989"/>
    </source>
</evidence>
<keyword evidence="5 8" id="KW-1133">Transmembrane helix</keyword>
<dbReference type="InterPro" id="IPR023090">
    <property type="entry name" value="UPF0702_alpha/beta_dom_sf"/>
</dbReference>
<reference evidence="11" key="1">
    <citation type="submission" date="2016-11" db="EMBL/GenBank/DDBJ databases">
        <authorList>
            <person name="Varghese N."/>
            <person name="Submissions S."/>
        </authorList>
    </citation>
    <scope>NUCLEOTIDE SEQUENCE [LARGE SCALE GENOMIC DNA]</scope>
    <source>
        <strain evidence="11">USBA-503</strain>
    </source>
</reference>
<evidence type="ECO:0000313" key="10">
    <source>
        <dbReference type="EMBL" id="SHK29212.1"/>
    </source>
</evidence>
<keyword evidence="3" id="KW-1003">Cell membrane</keyword>
<keyword evidence="11" id="KW-1185">Reference proteome</keyword>
<evidence type="ECO:0000256" key="7">
    <source>
        <dbReference type="SAM" id="MobiDB-lite"/>
    </source>
</evidence>
<feature type="transmembrane region" description="Helical" evidence="8">
    <location>
        <begin position="6"/>
        <end position="27"/>
    </location>
</feature>
<evidence type="ECO:0000256" key="3">
    <source>
        <dbReference type="ARBA" id="ARBA00022475"/>
    </source>
</evidence>
<name>A0A1M6R9T1_9BACL</name>
<keyword evidence="4 8" id="KW-0812">Transmembrane</keyword>
<dbReference type="Pfam" id="PF04239">
    <property type="entry name" value="DUF421"/>
    <property type="match status" value="1"/>
</dbReference>
<comment type="similarity">
    <text evidence="2">Belongs to the UPF0702 family.</text>
</comment>
<evidence type="ECO:0000313" key="11">
    <source>
        <dbReference type="Proteomes" id="UP000184016"/>
    </source>
</evidence>
<feature type="region of interest" description="Disordered" evidence="7">
    <location>
        <begin position="153"/>
        <end position="176"/>
    </location>
</feature>
<dbReference type="AlphaFoldDB" id="A0A1M6R9T1"/>
<evidence type="ECO:0000259" key="9">
    <source>
        <dbReference type="Pfam" id="PF04239"/>
    </source>
</evidence>
<keyword evidence="6 8" id="KW-0472">Membrane</keyword>
<dbReference type="STRING" id="1830138.SAMN05443507_11197"/>
<dbReference type="GO" id="GO:0005886">
    <property type="term" value="C:plasma membrane"/>
    <property type="evidence" value="ECO:0007669"/>
    <property type="project" value="UniProtKB-SubCell"/>
</dbReference>
<dbReference type="Proteomes" id="UP000184016">
    <property type="component" value="Unassembled WGS sequence"/>
</dbReference>
<feature type="domain" description="YetF C-terminal" evidence="9">
    <location>
        <begin position="84"/>
        <end position="158"/>
    </location>
</feature>
<comment type="subcellular location">
    <subcellularLocation>
        <location evidence="1">Cell membrane</location>
        <topology evidence="1">Multi-pass membrane protein</topology>
    </subcellularLocation>
</comment>
<feature type="transmembrane region" description="Helical" evidence="8">
    <location>
        <begin position="61"/>
        <end position="83"/>
    </location>
</feature>
<evidence type="ECO:0000256" key="4">
    <source>
        <dbReference type="ARBA" id="ARBA00022692"/>
    </source>
</evidence>
<organism evidence="10 11">
    <name type="scientific">Alicyclobacillus tolerans</name>
    <dbReference type="NCBI Taxonomy" id="90970"/>
    <lineage>
        <taxon>Bacteria</taxon>
        <taxon>Bacillati</taxon>
        <taxon>Bacillota</taxon>
        <taxon>Bacilli</taxon>
        <taxon>Bacillales</taxon>
        <taxon>Alicyclobacillaceae</taxon>
        <taxon>Alicyclobacillus</taxon>
    </lineage>
</organism>
<gene>
    <name evidence="10" type="ORF">SAMN05443507_11197</name>
</gene>
<dbReference type="InterPro" id="IPR007353">
    <property type="entry name" value="DUF421"/>
</dbReference>
<evidence type="ECO:0000256" key="2">
    <source>
        <dbReference type="ARBA" id="ARBA00006448"/>
    </source>
</evidence>
<dbReference type="PANTHER" id="PTHR34582">
    <property type="entry name" value="UPF0702 TRANSMEMBRANE PROTEIN YCAP"/>
    <property type="match status" value="1"/>
</dbReference>
<dbReference type="Gene3D" id="3.30.240.20">
    <property type="entry name" value="bsu07140 like domains"/>
    <property type="match status" value="1"/>
</dbReference>
<proteinExistence type="inferred from homology"/>